<dbReference type="InterPro" id="IPR014975">
    <property type="entry name" value="DUF1836"/>
</dbReference>
<accession>A0A1H9T6T7</accession>
<gene>
    <name evidence="1" type="ORF">SAMN02910429_01488</name>
</gene>
<dbReference type="PANTHER" id="PTHR40056:SF1">
    <property type="entry name" value="DUF1836 DOMAIN-CONTAINING PROTEIN"/>
    <property type="match status" value="1"/>
</dbReference>
<evidence type="ECO:0000313" key="2">
    <source>
        <dbReference type="Proteomes" id="UP000182471"/>
    </source>
</evidence>
<organism evidence="1 2">
    <name type="scientific">Lachnobacterium bovis</name>
    <dbReference type="NCBI Taxonomy" id="140626"/>
    <lineage>
        <taxon>Bacteria</taxon>
        <taxon>Bacillati</taxon>
        <taxon>Bacillota</taxon>
        <taxon>Clostridia</taxon>
        <taxon>Lachnospirales</taxon>
        <taxon>Lachnospiraceae</taxon>
        <taxon>Lachnobacterium</taxon>
    </lineage>
</organism>
<reference evidence="2" key="1">
    <citation type="submission" date="2016-10" db="EMBL/GenBank/DDBJ databases">
        <authorList>
            <person name="Varghese N."/>
            <person name="Submissions S."/>
        </authorList>
    </citation>
    <scope>NUCLEOTIDE SEQUENCE [LARGE SCALE GENOMIC DNA]</scope>
    <source>
        <strain evidence="2">S1b</strain>
    </source>
</reference>
<evidence type="ECO:0000313" key="1">
    <source>
        <dbReference type="EMBL" id="SER92293.1"/>
    </source>
</evidence>
<dbReference type="Proteomes" id="UP000182471">
    <property type="component" value="Unassembled WGS sequence"/>
</dbReference>
<dbReference type="AlphaFoldDB" id="A0A1H9T6T7"/>
<dbReference type="RefSeq" id="WP_027422068.1">
    <property type="nucleotide sequence ID" value="NZ_FOGW01000014.1"/>
</dbReference>
<dbReference type="EMBL" id="FOGW01000014">
    <property type="protein sequence ID" value="SER92293.1"/>
    <property type="molecule type" value="Genomic_DNA"/>
</dbReference>
<name>A0A1H9T6T7_9FIRM</name>
<dbReference type="Pfam" id="PF08876">
    <property type="entry name" value="DUF1836"/>
    <property type="match status" value="1"/>
</dbReference>
<proteinExistence type="predicted"/>
<evidence type="ECO:0008006" key="3">
    <source>
        <dbReference type="Google" id="ProtNLM"/>
    </source>
</evidence>
<sequence length="217" mass="25702">MDNKNTKEFLQELLDTLHSMDYVKSQEVPNINLYMDQVTTFMETQLANIKRHEDDKILTKTMINNYAKNDLLPPPEKKKYSKEHVLTLLFIYYFKNILSINDIKSVLNPITDKYFGGDGMNFNMESIYNEVFNLENEESKKFLKDVGKKYMIATDTFKGFPEEDQDFLQQFSFICLLSYDVYLKKMIIESTIDKINATYPRNVDTNKKKKDKNKKDR</sequence>
<dbReference type="PANTHER" id="PTHR40056">
    <property type="entry name" value="HYPOTHETICAL CYTOSOLIC PROTEIN"/>
    <property type="match status" value="1"/>
</dbReference>
<keyword evidence="2" id="KW-1185">Reference proteome</keyword>
<protein>
    <recommendedName>
        <fullName evidence="3">DUF1836 domain-containing protein</fullName>
    </recommendedName>
</protein>